<evidence type="ECO:0000256" key="6">
    <source>
        <dbReference type="ARBA" id="ARBA00023136"/>
    </source>
</evidence>
<feature type="transmembrane region" description="Helical" evidence="8">
    <location>
        <begin position="183"/>
        <end position="203"/>
    </location>
</feature>
<dbReference type="GO" id="GO:0005886">
    <property type="term" value="C:plasma membrane"/>
    <property type="evidence" value="ECO:0007669"/>
    <property type="project" value="UniProtKB-SubCell"/>
</dbReference>
<organism evidence="9 10">
    <name type="scientific">Pestalotiopsis fici (strain W106-1 / CGMCC3.15140)</name>
    <dbReference type="NCBI Taxonomy" id="1229662"/>
    <lineage>
        <taxon>Eukaryota</taxon>
        <taxon>Fungi</taxon>
        <taxon>Dikarya</taxon>
        <taxon>Ascomycota</taxon>
        <taxon>Pezizomycotina</taxon>
        <taxon>Sordariomycetes</taxon>
        <taxon>Xylariomycetidae</taxon>
        <taxon>Amphisphaeriales</taxon>
        <taxon>Sporocadaceae</taxon>
        <taxon>Pestalotiopsis</taxon>
    </lineage>
</organism>
<dbReference type="Gene3D" id="1.20.1250.20">
    <property type="entry name" value="MFS general substrate transporter like domains"/>
    <property type="match status" value="1"/>
</dbReference>
<dbReference type="OMA" id="QITWTSH"/>
<evidence type="ECO:0000313" key="10">
    <source>
        <dbReference type="Proteomes" id="UP000030651"/>
    </source>
</evidence>
<accession>W3WMC9</accession>
<dbReference type="GO" id="GO:0022857">
    <property type="term" value="F:transmembrane transporter activity"/>
    <property type="evidence" value="ECO:0007669"/>
    <property type="project" value="TreeGrafter"/>
</dbReference>
<dbReference type="GeneID" id="19278416"/>
<feature type="transmembrane region" description="Helical" evidence="8">
    <location>
        <begin position="34"/>
        <end position="53"/>
    </location>
</feature>
<dbReference type="EMBL" id="KI912119">
    <property type="protein sequence ID" value="ETS74919.1"/>
    <property type="molecule type" value="Genomic_DNA"/>
</dbReference>
<keyword evidence="10" id="KW-1185">Reference proteome</keyword>
<dbReference type="RefSeq" id="XP_007840175.1">
    <property type="nucleotide sequence ID" value="XM_007841984.1"/>
</dbReference>
<sequence length="755" mass="83746">MVSCFGTAVIGLLIGIYAGIVPAVQYYIADDNHIAILGNVGMYLGMALPTFFCWPLPLLHGRRQYILFGLTLAMPLLFPQAITVSMHRSSQTSVWNWALLLPRGLMGVSLGFANMNFQATLTDLFGASLMCSNPHQELADHDDVRRHGGGLGVWLGIWTWCFIGSLGVGFLVGAAVIDRASPAWGFYVSIILVAVALLLAVLIPEVRRSAWRRSLAEVRTGNRISRRVARGEVMMHRVKDGPKWWGQEVWHGVLLCLEMLRQPGFAIMALYCAWIYAQVILMIVLLGSLTSRYYRFRSTFVGTAVSSISIGALAAVPFQKANLFSRARYQPSKSNASTIDRKVTWTSHLVRRAIFTITLPFAGVMYTVLSFGPPVHVAFPCLFTAMVGFLSCLAIAECNGILMETWDCSDLQPGTTGHYRNKKDSGKRINYSSFPRVQAGFAVIHSLGFILAAVATVVGGMAQRNLGQRTATAVVASILLALTFLLLCVLTRFKQVEIIPRSKTLEMDRWIAERNETFRRRATVIADAKAAGRRDLSSIPEFDIEKHRRVNILELGALTRWTEIRKANRLVDQGAHSHLNRRALEIAREELGHRSQEVLDDIYRGSVMMTDLVRKASKRSMRSKNSEASSVEWEASGLPPREACTPTGHVRNHSSRPGTPFVERDCFVGQAVLEEENQSSADGGTGSENRIPVRHRSPMYAMTDASNDGFQNQNLTGVDHRPGDHGNGTTVIHRSHISPILITRPNDERQDHHDT</sequence>
<feature type="transmembrane region" description="Helical" evidence="8">
    <location>
        <begin position="94"/>
        <end position="113"/>
    </location>
</feature>
<evidence type="ECO:0000256" key="5">
    <source>
        <dbReference type="ARBA" id="ARBA00022989"/>
    </source>
</evidence>
<keyword evidence="6 8" id="KW-0472">Membrane</keyword>
<feature type="transmembrane region" description="Helical" evidence="8">
    <location>
        <begin position="65"/>
        <end position="82"/>
    </location>
</feature>
<keyword evidence="5 8" id="KW-1133">Transmembrane helix</keyword>
<dbReference type="PANTHER" id="PTHR23502:SF186">
    <property type="entry name" value="MAJOR FACILITATOR SUPERFAMILY (MFS) PROFILE DOMAIN-CONTAINING PROTEIN"/>
    <property type="match status" value="1"/>
</dbReference>
<dbReference type="KEGG" id="pfy:PFICI_13403"/>
<evidence type="ECO:0000256" key="4">
    <source>
        <dbReference type="ARBA" id="ARBA00022692"/>
    </source>
</evidence>
<feature type="transmembrane region" description="Helical" evidence="8">
    <location>
        <begin position="151"/>
        <end position="177"/>
    </location>
</feature>
<evidence type="ECO:0000256" key="2">
    <source>
        <dbReference type="ARBA" id="ARBA00022448"/>
    </source>
</evidence>
<dbReference type="OrthoDB" id="10250282at2759"/>
<protein>
    <submittedName>
        <fullName evidence="9">Uncharacterized protein</fullName>
    </submittedName>
</protein>
<feature type="transmembrane region" description="Helical" evidence="8">
    <location>
        <begin position="265"/>
        <end position="287"/>
    </location>
</feature>
<keyword evidence="2" id="KW-0813">Transport</keyword>
<feature type="transmembrane region" description="Helical" evidence="8">
    <location>
        <begin position="437"/>
        <end position="459"/>
    </location>
</feature>
<evidence type="ECO:0000256" key="3">
    <source>
        <dbReference type="ARBA" id="ARBA00022475"/>
    </source>
</evidence>
<dbReference type="PANTHER" id="PTHR23502">
    <property type="entry name" value="MAJOR FACILITATOR SUPERFAMILY"/>
    <property type="match status" value="1"/>
</dbReference>
<feature type="transmembrane region" description="Helical" evidence="8">
    <location>
        <begin position="375"/>
        <end position="396"/>
    </location>
</feature>
<dbReference type="HOGENOM" id="CLU_002903_1_0_1"/>
<dbReference type="STRING" id="1229662.W3WMC9"/>
<evidence type="ECO:0000256" key="7">
    <source>
        <dbReference type="SAM" id="MobiDB-lite"/>
    </source>
</evidence>
<dbReference type="InterPro" id="IPR036259">
    <property type="entry name" value="MFS_trans_sf"/>
</dbReference>
<evidence type="ECO:0000256" key="8">
    <source>
        <dbReference type="SAM" id="Phobius"/>
    </source>
</evidence>
<dbReference type="Proteomes" id="UP000030651">
    <property type="component" value="Unassembled WGS sequence"/>
</dbReference>
<feature type="transmembrane region" description="Helical" evidence="8">
    <location>
        <begin position="299"/>
        <end position="318"/>
    </location>
</feature>
<comment type="subcellular location">
    <subcellularLocation>
        <location evidence="1">Cell membrane</location>
        <topology evidence="1">Multi-pass membrane protein</topology>
    </subcellularLocation>
</comment>
<keyword evidence="3" id="KW-1003">Cell membrane</keyword>
<keyword evidence="4 8" id="KW-0812">Transmembrane</keyword>
<name>W3WMC9_PESFW</name>
<evidence type="ECO:0000313" key="9">
    <source>
        <dbReference type="EMBL" id="ETS74919.1"/>
    </source>
</evidence>
<proteinExistence type="predicted"/>
<dbReference type="AlphaFoldDB" id="W3WMC9"/>
<gene>
    <name evidence="9" type="ORF">PFICI_13403</name>
</gene>
<dbReference type="SUPFAM" id="SSF103473">
    <property type="entry name" value="MFS general substrate transporter"/>
    <property type="match status" value="1"/>
</dbReference>
<dbReference type="eggNOG" id="ENOG502RYRH">
    <property type="taxonomic scope" value="Eukaryota"/>
</dbReference>
<feature type="transmembrane region" description="Helical" evidence="8">
    <location>
        <begin position="471"/>
        <end position="493"/>
    </location>
</feature>
<feature type="region of interest" description="Disordered" evidence="7">
    <location>
        <begin position="618"/>
        <end position="662"/>
    </location>
</feature>
<dbReference type="InParanoid" id="W3WMC9"/>
<reference evidence="10" key="1">
    <citation type="journal article" date="2015" name="BMC Genomics">
        <title>Genomic and transcriptomic analysis of the endophytic fungus Pestalotiopsis fici reveals its lifestyle and high potential for synthesis of natural products.</title>
        <authorList>
            <person name="Wang X."/>
            <person name="Zhang X."/>
            <person name="Liu L."/>
            <person name="Xiang M."/>
            <person name="Wang W."/>
            <person name="Sun X."/>
            <person name="Che Y."/>
            <person name="Guo L."/>
            <person name="Liu G."/>
            <person name="Guo L."/>
            <person name="Wang C."/>
            <person name="Yin W.B."/>
            <person name="Stadler M."/>
            <person name="Zhang X."/>
            <person name="Liu X."/>
        </authorList>
    </citation>
    <scope>NUCLEOTIDE SEQUENCE [LARGE SCALE GENOMIC DNA]</scope>
    <source>
        <strain evidence="10">W106-1 / CGMCC3.15140</strain>
    </source>
</reference>
<evidence type="ECO:0000256" key="1">
    <source>
        <dbReference type="ARBA" id="ARBA00004651"/>
    </source>
</evidence>
<feature type="transmembrane region" description="Helical" evidence="8">
    <location>
        <begin position="349"/>
        <end position="369"/>
    </location>
</feature>